<dbReference type="PANTHER" id="PTHR22926">
    <property type="entry name" value="PHOSPHO-N-ACETYLMURAMOYL-PENTAPEPTIDE-TRANSFERASE"/>
    <property type="match status" value="1"/>
</dbReference>
<dbReference type="GO" id="GO:0046872">
    <property type="term" value="F:metal ion binding"/>
    <property type="evidence" value="ECO:0007669"/>
    <property type="project" value="UniProtKB-KW"/>
</dbReference>
<keyword evidence="2" id="KW-1003">Cell membrane</keyword>
<dbReference type="CDD" id="cd06853">
    <property type="entry name" value="GT_WecA_like"/>
    <property type="match status" value="1"/>
</dbReference>
<reference evidence="9 10" key="1">
    <citation type="journal article" date="2016" name="Nat. Commun.">
        <title>Thousands of microbial genomes shed light on interconnected biogeochemical processes in an aquifer system.</title>
        <authorList>
            <person name="Anantharaman K."/>
            <person name="Brown C.T."/>
            <person name="Hug L.A."/>
            <person name="Sharon I."/>
            <person name="Castelle C.J."/>
            <person name="Probst A.J."/>
            <person name="Thomas B.C."/>
            <person name="Singh A."/>
            <person name="Wilkins M.J."/>
            <person name="Karaoz U."/>
            <person name="Brodie E.L."/>
            <person name="Williams K.H."/>
            <person name="Hubbard S.S."/>
            <person name="Banfield J.F."/>
        </authorList>
    </citation>
    <scope>NUCLEOTIDE SEQUENCE [LARGE SCALE GENOMIC DNA]</scope>
</reference>
<keyword evidence="3" id="KW-0808">Transferase</keyword>
<evidence type="ECO:0000256" key="5">
    <source>
        <dbReference type="ARBA" id="ARBA00022989"/>
    </source>
</evidence>
<feature type="transmembrane region" description="Helical" evidence="8">
    <location>
        <begin position="177"/>
        <end position="195"/>
    </location>
</feature>
<evidence type="ECO:0000256" key="6">
    <source>
        <dbReference type="ARBA" id="ARBA00023136"/>
    </source>
</evidence>
<gene>
    <name evidence="9" type="ORF">A2V72_01900</name>
</gene>
<evidence type="ECO:0008006" key="11">
    <source>
        <dbReference type="Google" id="ProtNLM"/>
    </source>
</evidence>
<name>A0A1G2DVX8_9BACT</name>
<feature type="transmembrane region" description="Helical" evidence="8">
    <location>
        <begin position="73"/>
        <end position="93"/>
    </location>
</feature>
<comment type="cofactor">
    <cofactor evidence="7">
        <name>Mg(2+)</name>
        <dbReference type="ChEBI" id="CHEBI:18420"/>
    </cofactor>
</comment>
<evidence type="ECO:0000256" key="7">
    <source>
        <dbReference type="PIRSR" id="PIRSR600715-1"/>
    </source>
</evidence>
<comment type="caution">
    <text evidence="9">The sequence shown here is derived from an EMBL/GenBank/DDBJ whole genome shotgun (WGS) entry which is preliminary data.</text>
</comment>
<feature type="transmembrane region" description="Helical" evidence="8">
    <location>
        <begin position="154"/>
        <end position="171"/>
    </location>
</feature>
<evidence type="ECO:0000256" key="1">
    <source>
        <dbReference type="ARBA" id="ARBA00004651"/>
    </source>
</evidence>
<feature type="binding site" evidence="7">
    <location>
        <position position="146"/>
    </location>
    <ligand>
        <name>Mg(2+)</name>
        <dbReference type="ChEBI" id="CHEBI:18420"/>
    </ligand>
</feature>
<keyword evidence="7" id="KW-0479">Metal-binding</keyword>
<feature type="transmembrane region" description="Helical" evidence="8">
    <location>
        <begin position="6"/>
        <end position="24"/>
    </location>
</feature>
<evidence type="ECO:0000256" key="2">
    <source>
        <dbReference type="ARBA" id="ARBA00022475"/>
    </source>
</evidence>
<dbReference type="InterPro" id="IPR000715">
    <property type="entry name" value="Glycosyl_transferase_4"/>
</dbReference>
<evidence type="ECO:0000256" key="4">
    <source>
        <dbReference type="ARBA" id="ARBA00022692"/>
    </source>
</evidence>
<evidence type="ECO:0000313" key="10">
    <source>
        <dbReference type="Proteomes" id="UP000178893"/>
    </source>
</evidence>
<feature type="transmembrane region" description="Helical" evidence="8">
    <location>
        <begin position="45"/>
        <end position="67"/>
    </location>
</feature>
<dbReference type="GO" id="GO:0009103">
    <property type="term" value="P:lipopolysaccharide biosynthetic process"/>
    <property type="evidence" value="ECO:0007669"/>
    <property type="project" value="TreeGrafter"/>
</dbReference>
<organism evidence="9 10">
    <name type="scientific">Candidatus Nealsonbacteria bacterium RBG_13_37_56</name>
    <dbReference type="NCBI Taxonomy" id="1801661"/>
    <lineage>
        <taxon>Bacteria</taxon>
        <taxon>Candidatus Nealsoniibacteriota</taxon>
    </lineage>
</organism>
<dbReference type="PANTHER" id="PTHR22926:SF3">
    <property type="entry name" value="UNDECAPRENYL-PHOSPHATE ALPHA-N-ACETYLGLUCOSAMINYL 1-PHOSPHATE TRANSFERASE"/>
    <property type="match status" value="1"/>
</dbReference>
<comment type="subcellular location">
    <subcellularLocation>
        <location evidence="1">Cell membrane</location>
        <topology evidence="1">Multi-pass membrane protein</topology>
    </subcellularLocation>
</comment>
<dbReference type="EMBL" id="MHLW01000026">
    <property type="protein sequence ID" value="OGZ17774.1"/>
    <property type="molecule type" value="Genomic_DNA"/>
</dbReference>
<dbReference type="AlphaFoldDB" id="A0A1G2DVX8"/>
<dbReference type="Proteomes" id="UP000178893">
    <property type="component" value="Unassembled WGS sequence"/>
</dbReference>
<feature type="transmembrane region" description="Helical" evidence="8">
    <location>
        <begin position="282"/>
        <end position="303"/>
    </location>
</feature>
<dbReference type="GO" id="GO:0071555">
    <property type="term" value="P:cell wall organization"/>
    <property type="evidence" value="ECO:0007669"/>
    <property type="project" value="TreeGrafter"/>
</dbReference>
<feature type="transmembrane region" description="Helical" evidence="8">
    <location>
        <begin position="207"/>
        <end position="224"/>
    </location>
</feature>
<feature type="transmembrane region" description="Helical" evidence="8">
    <location>
        <begin position="129"/>
        <end position="147"/>
    </location>
</feature>
<evidence type="ECO:0000256" key="3">
    <source>
        <dbReference type="ARBA" id="ARBA00022679"/>
    </source>
</evidence>
<dbReference type="GO" id="GO:0005886">
    <property type="term" value="C:plasma membrane"/>
    <property type="evidence" value="ECO:0007669"/>
    <property type="project" value="UniProtKB-SubCell"/>
</dbReference>
<keyword evidence="6 8" id="KW-0472">Membrane</keyword>
<sequence length="308" mass="34477">MIYYLSIISFFISLALTFIFYKIGERYKIYDLATEDPLKIHKKSVSCLGGLAMILAMGIVFSLKMILENNFNWQILGIIIGAVLIFLIGFTDDLKWRDKFRIKRIYKFIFLVLFSGLSALIIFKVGIGIGLILTFGFIFILINAINYQDGMDGAAGAIVIISLIAFGFLAWNFSNNLALLISLVSGSITLGFLFFNFPPAKIFMGDSGAYFLGFILAVLGLIFLKPYSVLTILGLIFILGLPLLDGVFTNLRRAVKGRSIFIGDRAHFFDRLLQRGFSVRKTLLICCITHIIFVILGLSIYIYGNTII</sequence>
<dbReference type="GO" id="GO:0044038">
    <property type="term" value="P:cell wall macromolecule biosynthetic process"/>
    <property type="evidence" value="ECO:0007669"/>
    <property type="project" value="TreeGrafter"/>
</dbReference>
<proteinExistence type="predicted"/>
<dbReference type="GO" id="GO:0016780">
    <property type="term" value="F:phosphotransferase activity, for other substituted phosphate groups"/>
    <property type="evidence" value="ECO:0007669"/>
    <property type="project" value="InterPro"/>
</dbReference>
<accession>A0A1G2DVX8</accession>
<feature type="transmembrane region" description="Helical" evidence="8">
    <location>
        <begin position="105"/>
        <end position="123"/>
    </location>
</feature>
<evidence type="ECO:0000313" key="9">
    <source>
        <dbReference type="EMBL" id="OGZ17774.1"/>
    </source>
</evidence>
<feature type="transmembrane region" description="Helical" evidence="8">
    <location>
        <begin position="230"/>
        <end position="251"/>
    </location>
</feature>
<feature type="binding site" evidence="7">
    <location>
        <position position="206"/>
    </location>
    <ligand>
        <name>Mg(2+)</name>
        <dbReference type="ChEBI" id="CHEBI:18420"/>
    </ligand>
</feature>
<dbReference type="Pfam" id="PF00953">
    <property type="entry name" value="Glycos_transf_4"/>
    <property type="match status" value="1"/>
</dbReference>
<keyword evidence="5 8" id="KW-1133">Transmembrane helix</keyword>
<keyword evidence="4 8" id="KW-0812">Transmembrane</keyword>
<keyword evidence="7" id="KW-0460">Magnesium</keyword>
<evidence type="ECO:0000256" key="8">
    <source>
        <dbReference type="SAM" id="Phobius"/>
    </source>
</evidence>
<protein>
    <recommendedName>
        <fullName evidence="11">Undecaprenyl-phosphate alpha-N-acetylglucosaminyl 1-phosphate transferase</fullName>
    </recommendedName>
</protein>